<evidence type="ECO:0000313" key="3">
    <source>
        <dbReference type="Proteomes" id="UP000250235"/>
    </source>
</evidence>
<dbReference type="Proteomes" id="UP000250235">
    <property type="component" value="Unassembled WGS sequence"/>
</dbReference>
<sequence>MRAQDCALAAQLQQRLAETCRSSAQMIATLADAFSRLDAPPVGRCPEKRRAADGLLSRVDCALGGWMAAPLRAVPRERESSLATRSLCMVAGRIDTCGALVDTLVRAVRATLLAALCAAAAIFMVVAPAAAPAMLRRCSGEFPAMS</sequence>
<organism evidence="2 3">
    <name type="scientific">Dorcoceras hygrometricum</name>
    <dbReference type="NCBI Taxonomy" id="472368"/>
    <lineage>
        <taxon>Eukaryota</taxon>
        <taxon>Viridiplantae</taxon>
        <taxon>Streptophyta</taxon>
        <taxon>Embryophyta</taxon>
        <taxon>Tracheophyta</taxon>
        <taxon>Spermatophyta</taxon>
        <taxon>Magnoliopsida</taxon>
        <taxon>eudicotyledons</taxon>
        <taxon>Gunneridae</taxon>
        <taxon>Pentapetalae</taxon>
        <taxon>asterids</taxon>
        <taxon>lamiids</taxon>
        <taxon>Lamiales</taxon>
        <taxon>Gesneriaceae</taxon>
        <taxon>Didymocarpoideae</taxon>
        <taxon>Trichosporeae</taxon>
        <taxon>Loxocarpinae</taxon>
        <taxon>Dorcoceras</taxon>
    </lineage>
</organism>
<feature type="transmembrane region" description="Helical" evidence="1">
    <location>
        <begin position="112"/>
        <end position="135"/>
    </location>
</feature>
<evidence type="ECO:0000313" key="2">
    <source>
        <dbReference type="EMBL" id="KZT76780.1"/>
    </source>
</evidence>
<keyword evidence="1" id="KW-0472">Membrane</keyword>
<dbReference type="AlphaFoldDB" id="A0A2Z7A1J6"/>
<accession>A0A2Z7A1J6</accession>
<keyword evidence="1" id="KW-0812">Transmembrane</keyword>
<evidence type="ECO:0000256" key="1">
    <source>
        <dbReference type="SAM" id="Phobius"/>
    </source>
</evidence>
<proteinExistence type="predicted"/>
<keyword evidence="1" id="KW-1133">Transmembrane helix</keyword>
<protein>
    <submittedName>
        <fullName evidence="2">Uncharacterized protein</fullName>
    </submittedName>
</protein>
<name>A0A2Z7A1J6_9LAMI</name>
<dbReference type="EMBL" id="KV094286">
    <property type="protein sequence ID" value="KZT76780.1"/>
    <property type="molecule type" value="Genomic_DNA"/>
</dbReference>
<gene>
    <name evidence="2" type="ORF">F511_46195</name>
</gene>
<reference evidence="2 3" key="1">
    <citation type="journal article" date="2015" name="Proc. Natl. Acad. Sci. U.S.A.">
        <title>The resurrection genome of Boea hygrometrica: A blueprint for survival of dehydration.</title>
        <authorList>
            <person name="Xiao L."/>
            <person name="Yang G."/>
            <person name="Zhang L."/>
            <person name="Yang X."/>
            <person name="Zhao S."/>
            <person name="Ji Z."/>
            <person name="Zhou Q."/>
            <person name="Hu M."/>
            <person name="Wang Y."/>
            <person name="Chen M."/>
            <person name="Xu Y."/>
            <person name="Jin H."/>
            <person name="Xiao X."/>
            <person name="Hu G."/>
            <person name="Bao F."/>
            <person name="Hu Y."/>
            <person name="Wan P."/>
            <person name="Li L."/>
            <person name="Deng X."/>
            <person name="Kuang T."/>
            <person name="Xiang C."/>
            <person name="Zhu J.K."/>
            <person name="Oliver M.J."/>
            <person name="He Y."/>
        </authorList>
    </citation>
    <scope>NUCLEOTIDE SEQUENCE [LARGE SCALE GENOMIC DNA]</scope>
    <source>
        <strain evidence="3">cv. XS01</strain>
    </source>
</reference>
<keyword evidence="3" id="KW-1185">Reference proteome</keyword>